<dbReference type="AlphaFoldDB" id="A0A0F9G8Z3"/>
<accession>A0A0F9G8Z3</accession>
<gene>
    <name evidence="1" type="ORF">LCGC14_1857160</name>
</gene>
<protein>
    <submittedName>
        <fullName evidence="1">Uncharacterized protein</fullName>
    </submittedName>
</protein>
<proteinExistence type="predicted"/>
<evidence type="ECO:0000313" key="1">
    <source>
        <dbReference type="EMBL" id="KKL95183.1"/>
    </source>
</evidence>
<dbReference type="EMBL" id="LAZR01018740">
    <property type="protein sequence ID" value="KKL95183.1"/>
    <property type="molecule type" value="Genomic_DNA"/>
</dbReference>
<organism evidence="1">
    <name type="scientific">marine sediment metagenome</name>
    <dbReference type="NCBI Taxonomy" id="412755"/>
    <lineage>
        <taxon>unclassified sequences</taxon>
        <taxon>metagenomes</taxon>
        <taxon>ecological metagenomes</taxon>
    </lineage>
</organism>
<reference evidence="1" key="1">
    <citation type="journal article" date="2015" name="Nature">
        <title>Complex archaea that bridge the gap between prokaryotes and eukaryotes.</title>
        <authorList>
            <person name="Spang A."/>
            <person name="Saw J.H."/>
            <person name="Jorgensen S.L."/>
            <person name="Zaremba-Niedzwiedzka K."/>
            <person name="Martijn J."/>
            <person name="Lind A.E."/>
            <person name="van Eijk R."/>
            <person name="Schleper C."/>
            <person name="Guy L."/>
            <person name="Ettema T.J."/>
        </authorList>
    </citation>
    <scope>NUCLEOTIDE SEQUENCE</scope>
</reference>
<name>A0A0F9G8Z3_9ZZZZ</name>
<sequence>MKRVNSAGIKREHILGLMMEDGFGPDEVIAHAKEYASSITGTRPSRTAILRVERIARGIIRDTKTGELK</sequence>
<comment type="caution">
    <text evidence="1">The sequence shown here is derived from an EMBL/GenBank/DDBJ whole genome shotgun (WGS) entry which is preliminary data.</text>
</comment>